<keyword evidence="6" id="KW-0479">Metal-binding</keyword>
<dbReference type="Ensembl" id="ENSOTST00005030559.2">
    <property type="protein sequence ID" value="ENSOTSP00005028290.2"/>
    <property type="gene ID" value="ENSOTSG00005013262.2"/>
</dbReference>
<evidence type="ECO:0000256" key="2">
    <source>
        <dbReference type="ARBA" id="ARBA00022707"/>
    </source>
</evidence>
<evidence type="ECO:0000256" key="6">
    <source>
        <dbReference type="PIRSR" id="PIRSR606689-2"/>
    </source>
</evidence>
<evidence type="ECO:0000313" key="7">
    <source>
        <dbReference type="Ensembl" id="ENSOTSP00005028290.2"/>
    </source>
</evidence>
<evidence type="ECO:0000256" key="5">
    <source>
        <dbReference type="PIRSR" id="PIRSR606689-1"/>
    </source>
</evidence>
<dbReference type="SUPFAM" id="SSF52540">
    <property type="entry name" value="P-loop containing nucleoside triphosphate hydrolases"/>
    <property type="match status" value="1"/>
</dbReference>
<dbReference type="Gene3D" id="3.40.50.300">
    <property type="entry name" value="P-loop containing nucleotide triphosphate hydrolases"/>
    <property type="match status" value="1"/>
</dbReference>
<keyword evidence="6" id="KW-0460">Magnesium</keyword>
<organism evidence="7 8">
    <name type="scientific">Oncorhynchus tshawytscha</name>
    <name type="common">Chinook salmon</name>
    <name type="synonym">Salmo tshawytscha</name>
    <dbReference type="NCBI Taxonomy" id="74940"/>
    <lineage>
        <taxon>Eukaryota</taxon>
        <taxon>Metazoa</taxon>
        <taxon>Chordata</taxon>
        <taxon>Craniata</taxon>
        <taxon>Vertebrata</taxon>
        <taxon>Euteleostomi</taxon>
        <taxon>Actinopterygii</taxon>
        <taxon>Neopterygii</taxon>
        <taxon>Teleostei</taxon>
        <taxon>Protacanthopterygii</taxon>
        <taxon>Salmoniformes</taxon>
        <taxon>Salmonidae</taxon>
        <taxon>Salmoninae</taxon>
        <taxon>Oncorhynchus</taxon>
    </lineage>
</organism>
<feature type="binding site" evidence="6">
    <location>
        <position position="37"/>
    </location>
    <ligand>
        <name>Mg(2+)</name>
        <dbReference type="ChEBI" id="CHEBI:18420"/>
    </ligand>
</feature>
<dbReference type="GeneTree" id="ENSGT00940000164577"/>
<dbReference type="Proteomes" id="UP000694402">
    <property type="component" value="Unassembled WGS sequence"/>
</dbReference>
<keyword evidence="4 5" id="KW-0342">GTP-binding</keyword>
<dbReference type="PANTHER" id="PTHR45697">
    <property type="entry name" value="ADP-RIBOSYLATION FACTOR-LIKE PROTEIN 2-RELATED"/>
    <property type="match status" value="1"/>
</dbReference>
<keyword evidence="2" id="KW-0449">Lipoprotein</keyword>
<dbReference type="GO" id="GO:0046872">
    <property type="term" value="F:metal ion binding"/>
    <property type="evidence" value="ECO:0007669"/>
    <property type="project" value="UniProtKB-KW"/>
</dbReference>
<evidence type="ECO:0000256" key="4">
    <source>
        <dbReference type="ARBA" id="ARBA00023134"/>
    </source>
</evidence>
<dbReference type="SMART" id="SM00177">
    <property type="entry name" value="ARF"/>
    <property type="match status" value="1"/>
</dbReference>
<reference evidence="7" key="1">
    <citation type="submission" date="2025-08" db="UniProtKB">
        <authorList>
            <consortium name="Ensembl"/>
        </authorList>
    </citation>
    <scope>IDENTIFICATION</scope>
</reference>
<keyword evidence="8" id="KW-1185">Reference proteome</keyword>
<feature type="binding site" evidence="5">
    <location>
        <begin position="112"/>
        <end position="115"/>
    </location>
    <ligand>
        <name>GTP</name>
        <dbReference type="ChEBI" id="CHEBI:37565"/>
    </ligand>
</feature>
<dbReference type="GO" id="GO:0005525">
    <property type="term" value="F:GTP binding"/>
    <property type="evidence" value="ECO:0007669"/>
    <property type="project" value="UniProtKB-KW"/>
</dbReference>
<protein>
    <submittedName>
        <fullName evidence="7">ADP ribosylation factor like GTPase 3, like 1</fullName>
    </submittedName>
</protein>
<dbReference type="GO" id="GO:0003924">
    <property type="term" value="F:GTPase activity"/>
    <property type="evidence" value="ECO:0007669"/>
    <property type="project" value="InterPro"/>
</dbReference>
<keyword evidence="3 5" id="KW-0547">Nucleotide-binding</keyword>
<keyword evidence="2" id="KW-0519">Myristate</keyword>
<comment type="similarity">
    <text evidence="1">Belongs to the small GTPase superfamily. Arf family.</text>
</comment>
<evidence type="ECO:0000256" key="1">
    <source>
        <dbReference type="ARBA" id="ARBA00010290"/>
    </source>
</evidence>
<proteinExistence type="inferred from homology"/>
<dbReference type="Pfam" id="PF00025">
    <property type="entry name" value="Arf"/>
    <property type="match status" value="1"/>
</dbReference>
<feature type="binding site" evidence="5">
    <location>
        <position position="59"/>
    </location>
    <ligand>
        <name>GTP</name>
        <dbReference type="ChEBI" id="CHEBI:37565"/>
    </ligand>
</feature>
<dbReference type="InterPro" id="IPR027417">
    <property type="entry name" value="P-loop_NTPase"/>
</dbReference>
<accession>A0A8C8F1V2</accession>
<dbReference type="AlphaFoldDB" id="A0A8C8F1V2"/>
<dbReference type="InterPro" id="IPR044612">
    <property type="entry name" value="ARL2/3"/>
</dbReference>
<dbReference type="PROSITE" id="PS51417">
    <property type="entry name" value="ARF"/>
    <property type="match status" value="1"/>
</dbReference>
<sequence>TGEVQKVFFSVLQKLKGTTEEELRILSSEDVNTITPTQDFNIKSLTSHGMTLNVWDIGGQRKIRSFWKTQICWCIYVIDSADKKLFEETGLELSELIVDENLKGVPVLIFANKQDLATASLHTYRDREWQVQAYSAFSGEEV</sequence>
<evidence type="ECO:0000256" key="3">
    <source>
        <dbReference type="ARBA" id="ARBA00022741"/>
    </source>
</evidence>
<name>A0A8C8F1V2_ONCTS</name>
<reference evidence="7" key="2">
    <citation type="submission" date="2025-09" db="UniProtKB">
        <authorList>
            <consortium name="Ensembl"/>
        </authorList>
    </citation>
    <scope>IDENTIFICATION</scope>
</reference>
<evidence type="ECO:0000313" key="8">
    <source>
        <dbReference type="Proteomes" id="UP000694402"/>
    </source>
</evidence>
<dbReference type="InterPro" id="IPR006689">
    <property type="entry name" value="Small_GTPase_ARF/SAR"/>
</dbReference>